<sequence length="838" mass="95431">MGERVFTNCTNAGPVSVYVKDGKVTRMRPLVAEEGDFKPWTIEAGGKKYSPPKKFAVAPYVHADRRRLYSDERIRYPMKRVDFDPNGERNPQNRGKSPYQRISWDEALDIVSSEIKRVTEKYGSSAITGLTSSHHNWGIVGYKMGPFARFMNMLGYTPVLDNPDSWEGWHWGATHSYGFYWRLGMPEPYDMLEDALQNAEMIVLWSNDPDTTRGTYTGQDSALWRQWLKEKGVEMVFIDPFHNFTAAVMEGKWIAPRMGTDTAMAMAIAYVWITEDLYDKEYVKDRTIGFEEFKPYVLGETDGLPKTPEWAEQESGVKARVIRALAREWAAKRTVLSGGARGGEGGACRTAFGTEWARMMVLLQAMQGLGKPGRSIWGTTMGAPSDTKTWFPAYADPQGRVATSSVANHLPVNQTKQRLWRLTLPDAVLNPPVSWYGEGFCGQSLEQQFTHFEYPMEGYSEVKLFYRYGGSFMGTMSDTSKWVRMYQSPKLEFVVNQDIWYNSETRMADIILPACSNFERDDVGEWGACGGYTCHASSGCNFRIVVRQQKCIEPLWESKSDYEIFTLLAERLGRKEEFTDGKTEMDWIRAFFDASDLGEHISWEEFDQKGYCIINIDDDYKSTPSLRWFAEGRECDTPDPNNPKRGTIKAKELGTYSGKIEFASESLKSKFPDDEERPVVPRYIESWEGHHSELYKRYSLQLLSPHPRFTFHCHYDKHTDWLDDIPTHRIKKDGYAWWPARLNPADAAARNIQTGDIVRLYNDRGSVLCAAVVTQRVRVGVIHSYASSAKYDPLIPGDADSPDKGGCVNILTPSRMVSRNAPGMTPNSCLIEIEKWEG</sequence>
<dbReference type="Gene3D" id="3.90.55.10">
    <property type="entry name" value="Dimethylsulfoxide Reductase, domain 3"/>
    <property type="match status" value="1"/>
</dbReference>
<dbReference type="GO" id="GO:0030151">
    <property type="term" value="F:molybdenum ion binding"/>
    <property type="evidence" value="ECO:0007669"/>
    <property type="project" value="TreeGrafter"/>
</dbReference>
<dbReference type="Gene3D" id="3.40.228.10">
    <property type="entry name" value="Dimethylsulfoxide Reductase, domain 2"/>
    <property type="match status" value="2"/>
</dbReference>
<evidence type="ECO:0000313" key="9">
    <source>
        <dbReference type="EMBL" id="SDO34895.1"/>
    </source>
</evidence>
<dbReference type="Pfam" id="PF01568">
    <property type="entry name" value="Molydop_binding"/>
    <property type="match status" value="1"/>
</dbReference>
<dbReference type="PANTHER" id="PTHR43742:SF3">
    <property type="entry name" value="DIMETHYL SULFOXIDE REDUCTASE DMSA"/>
    <property type="match status" value="1"/>
</dbReference>
<name>A0A1H0IU21_9BACT</name>
<organism evidence="9 10">
    <name type="scientific">Desulforhopalus singaporensis</name>
    <dbReference type="NCBI Taxonomy" id="91360"/>
    <lineage>
        <taxon>Bacteria</taxon>
        <taxon>Pseudomonadati</taxon>
        <taxon>Thermodesulfobacteriota</taxon>
        <taxon>Desulfobulbia</taxon>
        <taxon>Desulfobulbales</taxon>
        <taxon>Desulfocapsaceae</taxon>
        <taxon>Desulforhopalus</taxon>
    </lineage>
</organism>
<feature type="domain" description="Molybdopterin oxidoreductase" evidence="6">
    <location>
        <begin position="73"/>
        <end position="571"/>
    </location>
</feature>
<dbReference type="Gene3D" id="2.40.40.20">
    <property type="match status" value="1"/>
</dbReference>
<keyword evidence="3" id="KW-0500">Molybdenum</keyword>
<evidence type="ECO:0000259" key="6">
    <source>
        <dbReference type="Pfam" id="PF00384"/>
    </source>
</evidence>
<proteinExistence type="inferred from homology"/>
<evidence type="ECO:0000256" key="5">
    <source>
        <dbReference type="ARBA" id="ARBA00023002"/>
    </source>
</evidence>
<dbReference type="Gene3D" id="3.40.50.740">
    <property type="match status" value="2"/>
</dbReference>
<dbReference type="EMBL" id="FNJI01000001">
    <property type="protein sequence ID" value="SDO34895.1"/>
    <property type="molecule type" value="Genomic_DNA"/>
</dbReference>
<evidence type="ECO:0000256" key="1">
    <source>
        <dbReference type="ARBA" id="ARBA00001942"/>
    </source>
</evidence>
<evidence type="ECO:0000256" key="4">
    <source>
        <dbReference type="ARBA" id="ARBA00022723"/>
    </source>
</evidence>
<dbReference type="Pfam" id="PF00384">
    <property type="entry name" value="Molybdopterin"/>
    <property type="match status" value="1"/>
</dbReference>
<dbReference type="SUPFAM" id="SSF53706">
    <property type="entry name" value="Formate dehydrogenase/DMSO reductase, domains 1-3"/>
    <property type="match status" value="1"/>
</dbReference>
<dbReference type="PROSITE" id="PS00932">
    <property type="entry name" value="MOLYBDOPTERIN_PROK_3"/>
    <property type="match status" value="1"/>
</dbReference>
<dbReference type="STRING" id="91360.SAMN05660330_00023"/>
<evidence type="ECO:0000256" key="2">
    <source>
        <dbReference type="ARBA" id="ARBA00010312"/>
    </source>
</evidence>
<comment type="cofactor">
    <cofactor evidence="1">
        <name>Mo-bis(molybdopterin guanine dinucleotide)</name>
        <dbReference type="ChEBI" id="CHEBI:60539"/>
    </cofactor>
</comment>
<dbReference type="GO" id="GO:0016491">
    <property type="term" value="F:oxidoreductase activity"/>
    <property type="evidence" value="ECO:0007669"/>
    <property type="project" value="UniProtKB-KW"/>
</dbReference>
<dbReference type="RefSeq" id="WP_092218575.1">
    <property type="nucleotide sequence ID" value="NZ_FNJI01000001.1"/>
</dbReference>
<dbReference type="OrthoDB" id="9810782at2"/>
<keyword evidence="4" id="KW-0479">Metal-binding</keyword>
<protein>
    <submittedName>
        <fullName evidence="9">Trimethylamine-N-oxide reductase (Cytochrome c)</fullName>
    </submittedName>
</protein>
<evidence type="ECO:0000259" key="7">
    <source>
        <dbReference type="Pfam" id="PF01568"/>
    </source>
</evidence>
<dbReference type="GO" id="GO:0009055">
    <property type="term" value="F:electron transfer activity"/>
    <property type="evidence" value="ECO:0007669"/>
    <property type="project" value="TreeGrafter"/>
</dbReference>
<dbReference type="AlphaFoldDB" id="A0A1H0IU21"/>
<evidence type="ECO:0000256" key="3">
    <source>
        <dbReference type="ARBA" id="ARBA00022505"/>
    </source>
</evidence>
<dbReference type="Pfam" id="PF21423">
    <property type="entry name" value="AhtL-like_1st"/>
    <property type="match status" value="1"/>
</dbReference>
<dbReference type="InterPro" id="IPR006656">
    <property type="entry name" value="Mopterin_OxRdtase"/>
</dbReference>
<comment type="similarity">
    <text evidence="2">Belongs to the prokaryotic molybdopterin-containing oxidoreductase family.</text>
</comment>
<dbReference type="GO" id="GO:0009061">
    <property type="term" value="P:anaerobic respiration"/>
    <property type="evidence" value="ECO:0007669"/>
    <property type="project" value="TreeGrafter"/>
</dbReference>
<dbReference type="InterPro" id="IPR049032">
    <property type="entry name" value="AhtL-like_N"/>
</dbReference>
<dbReference type="Proteomes" id="UP000199073">
    <property type="component" value="Unassembled WGS sequence"/>
</dbReference>
<feature type="domain" description="Molybdopterin dinucleotide-binding" evidence="7">
    <location>
        <begin position="738"/>
        <end position="819"/>
    </location>
</feature>
<dbReference type="GO" id="GO:0030288">
    <property type="term" value="C:outer membrane-bounded periplasmic space"/>
    <property type="evidence" value="ECO:0007669"/>
    <property type="project" value="TreeGrafter"/>
</dbReference>
<dbReference type="InterPro" id="IPR009010">
    <property type="entry name" value="Asp_de-COase-like_dom_sf"/>
</dbReference>
<feature type="domain" description="Pyrogallol hydroxytransferase large subunit-like N-terminal" evidence="8">
    <location>
        <begin position="13"/>
        <end position="65"/>
    </location>
</feature>
<keyword evidence="5" id="KW-0560">Oxidoreductase</keyword>
<dbReference type="SUPFAM" id="SSF50692">
    <property type="entry name" value="ADC-like"/>
    <property type="match status" value="1"/>
</dbReference>
<reference evidence="9 10" key="1">
    <citation type="submission" date="2016-10" db="EMBL/GenBank/DDBJ databases">
        <authorList>
            <person name="de Groot N.N."/>
        </authorList>
    </citation>
    <scope>NUCLEOTIDE SEQUENCE [LARGE SCALE GENOMIC DNA]</scope>
    <source>
        <strain evidence="9 10">DSM 12130</strain>
    </source>
</reference>
<keyword evidence="10" id="KW-1185">Reference proteome</keyword>
<evidence type="ECO:0000259" key="8">
    <source>
        <dbReference type="Pfam" id="PF21423"/>
    </source>
</evidence>
<accession>A0A1H0IU21</accession>
<dbReference type="PANTHER" id="PTHR43742">
    <property type="entry name" value="TRIMETHYLAMINE-N-OXIDE REDUCTASE"/>
    <property type="match status" value="1"/>
</dbReference>
<dbReference type="InterPro" id="IPR050612">
    <property type="entry name" value="Prok_Mopterin_Oxidored"/>
</dbReference>
<evidence type="ECO:0000313" key="10">
    <source>
        <dbReference type="Proteomes" id="UP000199073"/>
    </source>
</evidence>
<dbReference type="InterPro" id="IPR006657">
    <property type="entry name" value="MoPterin_dinucl-bd_dom"/>
</dbReference>
<dbReference type="GO" id="GO:0043546">
    <property type="term" value="F:molybdopterin cofactor binding"/>
    <property type="evidence" value="ECO:0007669"/>
    <property type="project" value="InterPro"/>
</dbReference>
<dbReference type="Gene3D" id="2.20.25.340">
    <property type="match status" value="1"/>
</dbReference>
<dbReference type="InterPro" id="IPR006655">
    <property type="entry name" value="Mopterin_OxRdtase_prok_CS"/>
</dbReference>
<gene>
    <name evidence="9" type="ORF">SAMN05660330_00023</name>
</gene>